<dbReference type="Proteomes" id="UP000219369">
    <property type="component" value="Unassembled WGS sequence"/>
</dbReference>
<dbReference type="VEuPathDB" id="FungiDB:FOC1_g10009331"/>
<proteinExistence type="predicted"/>
<protein>
    <submittedName>
        <fullName evidence="2">Uncharacterized protein</fullName>
    </submittedName>
</protein>
<dbReference type="VEuPathDB" id="FungiDB:HZS61_010450"/>
<dbReference type="GO" id="GO:0004806">
    <property type="term" value="F:triacylglycerol lipase activity"/>
    <property type="evidence" value="ECO:0007669"/>
    <property type="project" value="InterPro"/>
</dbReference>
<dbReference type="EMBL" id="FMJY01000004">
    <property type="protein sequence ID" value="SCO82730.1"/>
    <property type="molecule type" value="Genomic_DNA"/>
</dbReference>
<name>A0A2H3TI28_FUSOX</name>
<dbReference type="InterPro" id="IPR029058">
    <property type="entry name" value="AB_hydrolase_fold"/>
</dbReference>
<sequence>MIISPRLAILFLASTAQAQTGIGQASNFNISSEVAQSYGCKETCQQVLAITNAGDLENLGTAFDFDFYATAGNFSTSKPGDLLKLAAIDSSHLNVPAGMTSFQFRYTSRDLDGSPVPSTGFIAFPFAKPTQGRNLTADTLEV</sequence>
<dbReference type="VEuPathDB" id="FungiDB:FOC4_g10010863"/>
<accession>A0A2H3TI28</accession>
<dbReference type="VEuPathDB" id="FungiDB:FOZG_04573"/>
<organism evidence="2 3">
    <name type="scientific">Fusarium oxysporum</name>
    <name type="common">Fusarium vascular wilt</name>
    <dbReference type="NCBI Taxonomy" id="5507"/>
    <lineage>
        <taxon>Eukaryota</taxon>
        <taxon>Fungi</taxon>
        <taxon>Dikarya</taxon>
        <taxon>Ascomycota</taxon>
        <taxon>Pezizomycotina</taxon>
        <taxon>Sordariomycetes</taxon>
        <taxon>Hypocreomycetidae</taxon>
        <taxon>Hypocreales</taxon>
        <taxon>Nectriaceae</taxon>
        <taxon>Fusarium</taxon>
        <taxon>Fusarium oxysporum species complex</taxon>
    </lineage>
</organism>
<feature type="chain" id="PRO_5013796648" evidence="1">
    <location>
        <begin position="19"/>
        <end position="142"/>
    </location>
</feature>
<evidence type="ECO:0000313" key="2">
    <source>
        <dbReference type="EMBL" id="SCO82730.1"/>
    </source>
</evidence>
<reference evidence="3" key="1">
    <citation type="submission" date="2016-09" db="EMBL/GenBank/DDBJ databases">
        <authorList>
            <person name="Guldener U."/>
        </authorList>
    </citation>
    <scope>NUCLEOTIDE SEQUENCE [LARGE SCALE GENOMIC DNA]</scope>
    <source>
        <strain evidence="3">V64-1</strain>
    </source>
</reference>
<dbReference type="VEuPathDB" id="FungiDB:FOXG_18349"/>
<dbReference type="VEuPathDB" id="FungiDB:FOIG_05288"/>
<dbReference type="VEuPathDB" id="FungiDB:FOMG_04520"/>
<dbReference type="GO" id="GO:0016042">
    <property type="term" value="P:lipid catabolic process"/>
    <property type="evidence" value="ECO:0007669"/>
    <property type="project" value="InterPro"/>
</dbReference>
<dbReference type="Gene3D" id="3.40.50.1820">
    <property type="entry name" value="alpha/beta hydrolase"/>
    <property type="match status" value="1"/>
</dbReference>
<evidence type="ECO:0000313" key="3">
    <source>
        <dbReference type="Proteomes" id="UP000219369"/>
    </source>
</evidence>
<dbReference type="AlphaFoldDB" id="A0A2H3TI28"/>
<feature type="signal peptide" evidence="1">
    <location>
        <begin position="1"/>
        <end position="18"/>
    </location>
</feature>
<gene>
    <name evidence="2" type="ORF">FRV6_06943</name>
</gene>
<evidence type="ECO:0000256" key="1">
    <source>
        <dbReference type="SAM" id="SignalP"/>
    </source>
</evidence>
<dbReference type="PANTHER" id="PTHR34853">
    <property type="match status" value="1"/>
</dbReference>
<dbReference type="InterPro" id="IPR005152">
    <property type="entry name" value="Lipase_secreted"/>
</dbReference>
<keyword evidence="1" id="KW-0732">Signal</keyword>
<dbReference type="OrthoDB" id="5382058at2759"/>
<dbReference type="PANTHER" id="PTHR34853:SF1">
    <property type="entry name" value="LIPASE 5"/>
    <property type="match status" value="1"/>
</dbReference>